<evidence type="ECO:0000256" key="4">
    <source>
        <dbReference type="ARBA" id="ARBA00011738"/>
    </source>
</evidence>
<evidence type="ECO:0000256" key="3">
    <source>
        <dbReference type="ARBA" id="ARBA00009406"/>
    </source>
</evidence>
<dbReference type="EMBL" id="JAQQWM010000002">
    <property type="protein sequence ID" value="KAK8076818.1"/>
    <property type="molecule type" value="Genomic_DNA"/>
</dbReference>
<dbReference type="PANTHER" id="PTHR31528:SF1">
    <property type="entry name" value="4-AMINO-5-HYDROXYMETHYL-2-METHYLPYRIMIDINE PHOSPHATE SYNTHASE THI11-RELATED"/>
    <property type="match status" value="1"/>
</dbReference>
<comment type="pathway">
    <text evidence="2 11">Cofactor biosynthesis; thiamine diphosphate biosynthesis.</text>
</comment>
<keyword evidence="8 11" id="KW-0784">Thiamine biosynthesis</keyword>
<keyword evidence="9 11" id="KW-0408">Iron</keyword>
<evidence type="ECO:0000259" key="12">
    <source>
        <dbReference type="Pfam" id="PF09084"/>
    </source>
</evidence>
<evidence type="ECO:0000256" key="5">
    <source>
        <dbReference type="ARBA" id="ARBA00022679"/>
    </source>
</evidence>
<feature type="domain" description="SsuA/THI5-like" evidence="12">
    <location>
        <begin position="19"/>
        <end position="64"/>
    </location>
</feature>
<name>A0ABR1W3U2_9PEZI</name>
<evidence type="ECO:0000313" key="14">
    <source>
        <dbReference type="Proteomes" id="UP001446871"/>
    </source>
</evidence>
<comment type="cofactor">
    <cofactor evidence="11">
        <name>Fe cation</name>
        <dbReference type="ChEBI" id="CHEBI:24875"/>
    </cofactor>
</comment>
<comment type="catalytic activity">
    <reaction evidence="10">
        <text>N(6)-(pyridoxal phosphate)-L-lysyl-[4-amino-5-hydroxymethyl-2-methylpyrimidine phosphate synthase] + L-histidyl-[4-amino-5-hydroxymethyl-2-methylpyrimidine phosphate synthase] + 2 Fe(3+) + 4 H2O = L-lysyl-[4-amino-5-hydroxymethyl-2-methylpyrimidine phosphate synthase] + (2S)-2-amino-5-hydroxy-4-oxopentanoyl-[4-amino-5-hydroxymethyl-2-methylpyrimidine phosphate synthase] + 4-amino-2-methyl-5-(phosphooxymethyl)pyrimidine + 3-oxopropanoate + 2 Fe(2+) + 2 H(+)</text>
        <dbReference type="Rhea" id="RHEA:65756"/>
        <dbReference type="Rhea" id="RHEA-COMP:16892"/>
        <dbReference type="Rhea" id="RHEA-COMP:16893"/>
        <dbReference type="Rhea" id="RHEA-COMP:16894"/>
        <dbReference type="Rhea" id="RHEA-COMP:16895"/>
        <dbReference type="ChEBI" id="CHEBI:15377"/>
        <dbReference type="ChEBI" id="CHEBI:15378"/>
        <dbReference type="ChEBI" id="CHEBI:29033"/>
        <dbReference type="ChEBI" id="CHEBI:29034"/>
        <dbReference type="ChEBI" id="CHEBI:29969"/>
        <dbReference type="ChEBI" id="CHEBI:29979"/>
        <dbReference type="ChEBI" id="CHEBI:33190"/>
        <dbReference type="ChEBI" id="CHEBI:58354"/>
        <dbReference type="ChEBI" id="CHEBI:143915"/>
        <dbReference type="ChEBI" id="CHEBI:157692"/>
    </reaction>
    <physiologicalReaction direction="left-to-right" evidence="10">
        <dbReference type="Rhea" id="RHEA:65757"/>
    </physiologicalReaction>
</comment>
<dbReference type="Gene3D" id="3.40.190.10">
    <property type="entry name" value="Periplasmic binding protein-like II"/>
    <property type="match status" value="3"/>
</dbReference>
<feature type="non-terminal residue" evidence="13">
    <location>
        <position position="1"/>
    </location>
</feature>
<accession>A0ABR1W3U2</accession>
<dbReference type="SUPFAM" id="SSF53850">
    <property type="entry name" value="Periplasmic binding protein-like II"/>
    <property type="match status" value="1"/>
</dbReference>
<keyword evidence="6" id="KW-0479">Metal-binding</keyword>
<comment type="function">
    <text evidence="1 11">Responsible for the formation of the pyrimidine heterocycle in the thiamine biosynthesis pathway. Catalyzes the formation of hydroxymethylpyrimidine phosphate (HMP-P) from histidine and pyridoxal phosphate (PLP). The protein uses PLP and the active site histidine to form HMP-P, generating an inactive enzyme. The enzyme can only undergo a single turnover, which suggests it is a suicide enzyme.</text>
</comment>
<keyword evidence="14" id="KW-1185">Reference proteome</keyword>
<evidence type="ECO:0000256" key="10">
    <source>
        <dbReference type="ARBA" id="ARBA00048179"/>
    </source>
</evidence>
<feature type="domain" description="SsuA/THI5-like" evidence="12">
    <location>
        <begin position="71"/>
        <end position="129"/>
    </location>
</feature>
<organism evidence="13 14">
    <name type="scientific">Apiospora saccharicola</name>
    <dbReference type="NCBI Taxonomy" id="335842"/>
    <lineage>
        <taxon>Eukaryota</taxon>
        <taxon>Fungi</taxon>
        <taxon>Dikarya</taxon>
        <taxon>Ascomycota</taxon>
        <taxon>Pezizomycotina</taxon>
        <taxon>Sordariomycetes</taxon>
        <taxon>Xylariomycetidae</taxon>
        <taxon>Amphisphaeriales</taxon>
        <taxon>Apiosporaceae</taxon>
        <taxon>Apiospora</taxon>
    </lineage>
</organism>
<keyword evidence="5" id="KW-0808">Transferase</keyword>
<gene>
    <name evidence="13" type="ORF">PG996_002988</name>
</gene>
<comment type="similarity">
    <text evidence="3 11">Belongs to the NMT1/THI5 family.</text>
</comment>
<comment type="subunit">
    <text evidence="4 11">Homodimer.</text>
</comment>
<comment type="caution">
    <text evidence="13">The sequence shown here is derived from an EMBL/GenBank/DDBJ whole genome shotgun (WGS) entry which is preliminary data.</text>
</comment>
<dbReference type="PANTHER" id="PTHR31528">
    <property type="entry name" value="4-AMINO-5-HYDROXYMETHYL-2-METHYLPYRIMIDINE PHOSPHATE SYNTHASE THI11-RELATED"/>
    <property type="match status" value="1"/>
</dbReference>
<dbReference type="InterPro" id="IPR015168">
    <property type="entry name" value="SsuA/THI5"/>
</dbReference>
<protein>
    <recommendedName>
        <fullName evidence="11">4-amino-5-hydroxymethyl-2-methylpyrimidine phosphate synthase</fullName>
        <shortName evidence="11">HMP-P synthase</shortName>
        <shortName evidence="11">Hydroxymethylpyrimidine phosphate synthase</shortName>
    </recommendedName>
</protein>
<evidence type="ECO:0000313" key="13">
    <source>
        <dbReference type="EMBL" id="KAK8076818.1"/>
    </source>
</evidence>
<evidence type="ECO:0000256" key="9">
    <source>
        <dbReference type="ARBA" id="ARBA00023004"/>
    </source>
</evidence>
<evidence type="ECO:0000256" key="1">
    <source>
        <dbReference type="ARBA" id="ARBA00003469"/>
    </source>
</evidence>
<reference evidence="13 14" key="1">
    <citation type="submission" date="2023-01" db="EMBL/GenBank/DDBJ databases">
        <title>Analysis of 21 Apiospora genomes using comparative genomics revels a genus with tremendous synthesis potential of carbohydrate active enzymes and secondary metabolites.</title>
        <authorList>
            <person name="Sorensen T."/>
        </authorList>
    </citation>
    <scope>NUCLEOTIDE SEQUENCE [LARGE SCALE GENOMIC DNA]</scope>
    <source>
        <strain evidence="13 14">CBS 83171</strain>
    </source>
</reference>
<dbReference type="Pfam" id="PF09084">
    <property type="entry name" value="NMT1"/>
    <property type="match status" value="2"/>
</dbReference>
<proteinExistence type="inferred from homology"/>
<sequence>YFKDKGIKVTLLEPNDPSAKARGFPVQSIGSLLDEPFTGVIYLKDSGITPDFYTLKGKYIGYLAAQGRPKSDVQILRIDELAKLGCYYFYSILYIGNKAFLEQNLKRVRAFLRAVKKATDFILADPANA</sequence>
<dbReference type="Proteomes" id="UP001446871">
    <property type="component" value="Unassembled WGS sequence"/>
</dbReference>
<keyword evidence="7 11" id="KW-0663">Pyridoxal phosphate</keyword>
<evidence type="ECO:0000256" key="8">
    <source>
        <dbReference type="ARBA" id="ARBA00022977"/>
    </source>
</evidence>
<evidence type="ECO:0000256" key="11">
    <source>
        <dbReference type="RuleBase" id="RU367015"/>
    </source>
</evidence>
<evidence type="ECO:0000256" key="2">
    <source>
        <dbReference type="ARBA" id="ARBA00004948"/>
    </source>
</evidence>
<dbReference type="InterPro" id="IPR027939">
    <property type="entry name" value="NMT1/THI5"/>
</dbReference>
<evidence type="ECO:0000256" key="6">
    <source>
        <dbReference type="ARBA" id="ARBA00022723"/>
    </source>
</evidence>
<evidence type="ECO:0000256" key="7">
    <source>
        <dbReference type="ARBA" id="ARBA00022898"/>
    </source>
</evidence>